<dbReference type="RefSeq" id="WP_013042539.1">
    <property type="nucleotide sequence ID" value="NC_014008.1"/>
</dbReference>
<dbReference type="Proteomes" id="UP000000925">
    <property type="component" value="Chromosome"/>
</dbReference>
<evidence type="ECO:0000313" key="2">
    <source>
        <dbReference type="EMBL" id="ADE53815.1"/>
    </source>
</evidence>
<sequence>MKTAVLSLIASLLVTATYASPIDGQLQALKGDNYTARGDARIELKFAYANAEGADAAAIEAAVLASLKSDMPLDGRLYLLRTLEWFGSEQCAESVASLLTDSEKEVRDSARRVLMSIPGDAATMALATAMRSAKGAEQAAFVDALAYREDARAVPMIGAMLKSSDPAMVEYAAIALGKIGSADALPMLKSSWTGAGEQRAAIEAAMLKIGADKDVCVKIAREGASPGTRIEAFRTLLQLDAGSADEILGELLSVDAAEGRSQMIHAALVEGSVAMQERLVQHASGASMADQILIVAAIESAGLSQYEPQVLAMVPAASDATHKLTLLNALGTIGGDNSFDALYAALLADSKNKYIADAVSRVRAPSADSKALATVQGSGDVAERIASMKILALRNTPGGIDVVNAIAAAPGDRKLRDASFKAMESIGNFDSIETLIALIVNNDPQMRAAQRSLKRVGLNFGAPQKLWNEFFLPALNAAPNDQVRGNIMVILDGVDCRQSLEYLKRYALDKDSELNPIAMRTLSRWSSPTCVPVWFDIAAASPEHRDVAVQAIHRTVTSSQIITKNHTDRVSYIVRSMKKAPDAEFKRQVLSVLDEPPGNIRWMLKGQLKPLLKDPDIAEQVQAILDKC</sequence>
<dbReference type="eggNOG" id="COG1413">
    <property type="taxonomic scope" value="Bacteria"/>
</dbReference>
<accession>D5EQ47</accession>
<dbReference type="InterPro" id="IPR011989">
    <property type="entry name" value="ARM-like"/>
</dbReference>
<keyword evidence="1" id="KW-0732">Signal</keyword>
<dbReference type="KEGG" id="caa:Caka_0791"/>
<dbReference type="EMBL" id="CP001998">
    <property type="protein sequence ID" value="ADE53815.1"/>
    <property type="molecule type" value="Genomic_DNA"/>
</dbReference>
<proteinExistence type="predicted"/>
<evidence type="ECO:0000256" key="1">
    <source>
        <dbReference type="SAM" id="SignalP"/>
    </source>
</evidence>
<evidence type="ECO:0000313" key="3">
    <source>
        <dbReference type="Proteomes" id="UP000000925"/>
    </source>
</evidence>
<dbReference type="Gene3D" id="1.25.10.10">
    <property type="entry name" value="Leucine-rich Repeat Variant"/>
    <property type="match status" value="2"/>
</dbReference>
<dbReference type="Pfam" id="PF13646">
    <property type="entry name" value="HEAT_2"/>
    <property type="match status" value="1"/>
</dbReference>
<protein>
    <recommendedName>
        <fullName evidence="4">PBS lyase HEAT domain protein repeat-containing protein</fullName>
    </recommendedName>
</protein>
<keyword evidence="3" id="KW-1185">Reference proteome</keyword>
<organism evidence="2 3">
    <name type="scientific">Coraliomargarita akajimensis (strain DSM 45221 / IAM 15411 / JCM 23193 / KCTC 12865 / 04OKA010-24)</name>
    <dbReference type="NCBI Taxonomy" id="583355"/>
    <lineage>
        <taxon>Bacteria</taxon>
        <taxon>Pseudomonadati</taxon>
        <taxon>Verrucomicrobiota</taxon>
        <taxon>Opitutia</taxon>
        <taxon>Puniceicoccales</taxon>
        <taxon>Coraliomargaritaceae</taxon>
        <taxon>Coraliomargarita</taxon>
    </lineage>
</organism>
<name>D5EQ47_CORAD</name>
<feature type="chain" id="PRO_5003071664" description="PBS lyase HEAT domain protein repeat-containing protein" evidence="1">
    <location>
        <begin position="20"/>
        <end position="628"/>
    </location>
</feature>
<dbReference type="STRING" id="583355.Caka_0791"/>
<evidence type="ECO:0008006" key="4">
    <source>
        <dbReference type="Google" id="ProtNLM"/>
    </source>
</evidence>
<dbReference type="HOGENOM" id="CLU_435288_0_0_0"/>
<dbReference type="AlphaFoldDB" id="D5EQ47"/>
<dbReference type="InterPro" id="IPR016024">
    <property type="entry name" value="ARM-type_fold"/>
</dbReference>
<feature type="signal peptide" evidence="1">
    <location>
        <begin position="1"/>
        <end position="19"/>
    </location>
</feature>
<dbReference type="SUPFAM" id="SSF48371">
    <property type="entry name" value="ARM repeat"/>
    <property type="match status" value="2"/>
</dbReference>
<reference evidence="2 3" key="1">
    <citation type="journal article" date="2010" name="Stand. Genomic Sci.">
        <title>Complete genome sequence of Coraliomargarita akajimensis type strain (04OKA010-24).</title>
        <authorList>
            <person name="Mavromatis K."/>
            <person name="Abt B."/>
            <person name="Brambilla E."/>
            <person name="Lapidus A."/>
            <person name="Copeland A."/>
            <person name="Deshpande S."/>
            <person name="Nolan M."/>
            <person name="Lucas S."/>
            <person name="Tice H."/>
            <person name="Cheng J.F."/>
            <person name="Han C."/>
            <person name="Detter J.C."/>
            <person name="Woyke T."/>
            <person name="Goodwin L."/>
            <person name="Pitluck S."/>
            <person name="Held B."/>
            <person name="Brettin T."/>
            <person name="Tapia R."/>
            <person name="Ivanova N."/>
            <person name="Mikhailova N."/>
            <person name="Pati A."/>
            <person name="Liolios K."/>
            <person name="Chen A."/>
            <person name="Palaniappan K."/>
            <person name="Land M."/>
            <person name="Hauser L."/>
            <person name="Chang Y.J."/>
            <person name="Jeffries C.D."/>
            <person name="Rohde M."/>
            <person name="Goker M."/>
            <person name="Bristow J."/>
            <person name="Eisen J.A."/>
            <person name="Markowitz V."/>
            <person name="Hugenholtz P."/>
            <person name="Klenk H.P."/>
            <person name="Kyrpides N.C."/>
        </authorList>
    </citation>
    <scope>NUCLEOTIDE SEQUENCE [LARGE SCALE GENOMIC DNA]</scope>
    <source>
        <strain evidence="3">DSM 45221 / IAM 15411 / JCM 23193 / KCTC 12865</strain>
    </source>
</reference>
<gene>
    <name evidence="2" type="ordered locus">Caka_0791</name>
</gene>